<name>A0A1H3WTE0_9BACT</name>
<dbReference type="InterPro" id="IPR009057">
    <property type="entry name" value="Homeodomain-like_sf"/>
</dbReference>
<dbReference type="GO" id="GO:0003700">
    <property type="term" value="F:DNA-binding transcription factor activity"/>
    <property type="evidence" value="ECO:0007669"/>
    <property type="project" value="InterPro"/>
</dbReference>
<accession>A0A1H3WTE0</accession>
<organism evidence="5 6">
    <name type="scientific">Chitinophaga terrae</name>
    <name type="common">ex Kim and Jung 2007</name>
    <dbReference type="NCBI Taxonomy" id="408074"/>
    <lineage>
        <taxon>Bacteria</taxon>
        <taxon>Pseudomonadati</taxon>
        <taxon>Bacteroidota</taxon>
        <taxon>Chitinophagia</taxon>
        <taxon>Chitinophagales</taxon>
        <taxon>Chitinophagaceae</taxon>
        <taxon>Chitinophaga</taxon>
    </lineage>
</organism>
<proteinExistence type="predicted"/>
<dbReference type="STRING" id="408074.SAMN05660909_00064"/>
<dbReference type="InterPro" id="IPR018060">
    <property type="entry name" value="HTH_AraC"/>
</dbReference>
<evidence type="ECO:0000256" key="2">
    <source>
        <dbReference type="ARBA" id="ARBA00023125"/>
    </source>
</evidence>
<evidence type="ECO:0000256" key="3">
    <source>
        <dbReference type="ARBA" id="ARBA00023163"/>
    </source>
</evidence>
<dbReference type="SMART" id="SM00342">
    <property type="entry name" value="HTH_ARAC"/>
    <property type="match status" value="1"/>
</dbReference>
<evidence type="ECO:0000313" key="6">
    <source>
        <dbReference type="Proteomes" id="UP000199656"/>
    </source>
</evidence>
<dbReference type="Gene3D" id="1.10.10.60">
    <property type="entry name" value="Homeodomain-like"/>
    <property type="match status" value="2"/>
</dbReference>
<evidence type="ECO:0000313" key="5">
    <source>
        <dbReference type="EMBL" id="SDZ90415.1"/>
    </source>
</evidence>
<dbReference type="InterPro" id="IPR053142">
    <property type="entry name" value="PchR_regulatory_protein"/>
</dbReference>
<dbReference type="PANTHER" id="PTHR47893">
    <property type="entry name" value="REGULATORY PROTEIN PCHR"/>
    <property type="match status" value="1"/>
</dbReference>
<evidence type="ECO:0000259" key="4">
    <source>
        <dbReference type="PROSITE" id="PS01124"/>
    </source>
</evidence>
<dbReference type="PROSITE" id="PS01124">
    <property type="entry name" value="HTH_ARAC_FAMILY_2"/>
    <property type="match status" value="1"/>
</dbReference>
<reference evidence="6" key="1">
    <citation type="submission" date="2016-10" db="EMBL/GenBank/DDBJ databases">
        <authorList>
            <person name="Varghese N."/>
            <person name="Submissions S."/>
        </authorList>
    </citation>
    <scope>NUCLEOTIDE SEQUENCE [LARGE SCALE GENOMIC DNA]</scope>
    <source>
        <strain evidence="6">DSM 23920</strain>
    </source>
</reference>
<dbReference type="AlphaFoldDB" id="A0A1H3WTE0"/>
<keyword evidence="2" id="KW-0238">DNA-binding</keyword>
<dbReference type="RefSeq" id="WP_089757442.1">
    <property type="nucleotide sequence ID" value="NZ_BKAT01000015.1"/>
</dbReference>
<dbReference type="EMBL" id="FNRL01000001">
    <property type="protein sequence ID" value="SDZ90415.1"/>
    <property type="molecule type" value="Genomic_DNA"/>
</dbReference>
<dbReference type="SUPFAM" id="SSF46689">
    <property type="entry name" value="Homeodomain-like"/>
    <property type="match status" value="2"/>
</dbReference>
<keyword evidence="3" id="KW-0804">Transcription</keyword>
<dbReference type="Proteomes" id="UP000199656">
    <property type="component" value="Unassembled WGS sequence"/>
</dbReference>
<dbReference type="PANTHER" id="PTHR47893:SF1">
    <property type="entry name" value="REGULATORY PROTEIN PCHR"/>
    <property type="match status" value="1"/>
</dbReference>
<keyword evidence="1" id="KW-0805">Transcription regulation</keyword>
<dbReference type="OrthoDB" id="1156172at2"/>
<dbReference type="PROSITE" id="PS00041">
    <property type="entry name" value="HTH_ARAC_FAMILY_1"/>
    <property type="match status" value="1"/>
</dbReference>
<keyword evidence="6" id="KW-1185">Reference proteome</keyword>
<protein>
    <submittedName>
        <fullName evidence="5">Helix-turn-helix domain-containing protein</fullName>
    </submittedName>
</protein>
<evidence type="ECO:0000256" key="1">
    <source>
        <dbReference type="ARBA" id="ARBA00023015"/>
    </source>
</evidence>
<gene>
    <name evidence="5" type="ORF">SAMN05660909_00064</name>
</gene>
<sequence>MGRKMDPRILRYAGRVGLSLEKELQYLDVNFFNAFTFFPDMAMHFGSFIVKKNFVRQTGASAIDNSIGFLFYNIFEDNAPSAADKQKARPPADPPFVRIFPFSISQKIQFVRNARVTHVSISISADYLKSFLKEETEYFRFLFDSTNNFLVEELMTDDILRTVNDIVKKEEPGALKSYYYKMKAMELLFYLFESLRKREEAAHQPLSEREIKAVYQVRDKMVSSLSEPTSIDELKRIAGMNELKLRRIFTQVFGMGIYDYYQHLRMKEAARLLREEKLSVSEAGYRMGFENLGHFTRVFEKHIGKKPKKYSNDFK</sequence>
<feature type="domain" description="HTH araC/xylS-type" evidence="4">
    <location>
        <begin position="215"/>
        <end position="313"/>
    </location>
</feature>
<dbReference type="Pfam" id="PF12833">
    <property type="entry name" value="HTH_18"/>
    <property type="match status" value="1"/>
</dbReference>
<dbReference type="GO" id="GO:0043565">
    <property type="term" value="F:sequence-specific DNA binding"/>
    <property type="evidence" value="ECO:0007669"/>
    <property type="project" value="InterPro"/>
</dbReference>
<dbReference type="InterPro" id="IPR018062">
    <property type="entry name" value="HTH_AraC-typ_CS"/>
</dbReference>